<comment type="cofactor">
    <cofactor evidence="1">
        <name>pyridoxal 5'-phosphate</name>
        <dbReference type="ChEBI" id="CHEBI:597326"/>
    </cofactor>
</comment>
<evidence type="ECO:0000256" key="3">
    <source>
        <dbReference type="ARBA" id="ARBA00022898"/>
    </source>
</evidence>
<dbReference type="SUPFAM" id="SSF53383">
    <property type="entry name" value="PLP-dependent transferases"/>
    <property type="match status" value="1"/>
</dbReference>
<evidence type="ECO:0000256" key="1">
    <source>
        <dbReference type="ARBA" id="ARBA00001933"/>
    </source>
</evidence>
<evidence type="ECO:0000313" key="8">
    <source>
        <dbReference type="Proteomes" id="UP001597520"/>
    </source>
</evidence>
<dbReference type="EC" id="4.4.1.13" evidence="2"/>
<dbReference type="RefSeq" id="WP_380712627.1">
    <property type="nucleotide sequence ID" value="NZ_JBHUML010000002.1"/>
</dbReference>
<evidence type="ECO:0000259" key="6">
    <source>
        <dbReference type="Pfam" id="PF00155"/>
    </source>
</evidence>
<evidence type="ECO:0000256" key="5">
    <source>
        <dbReference type="ARBA" id="ARBA00037974"/>
    </source>
</evidence>
<evidence type="ECO:0000256" key="4">
    <source>
        <dbReference type="ARBA" id="ARBA00023239"/>
    </source>
</evidence>
<feature type="domain" description="Aminotransferase class I/classII large" evidence="6">
    <location>
        <begin position="56"/>
        <end position="380"/>
    </location>
</feature>
<dbReference type="Proteomes" id="UP001597520">
    <property type="component" value="Unassembled WGS sequence"/>
</dbReference>
<dbReference type="InterPro" id="IPR027619">
    <property type="entry name" value="C-S_lyase_PatB-like"/>
</dbReference>
<dbReference type="Pfam" id="PF00155">
    <property type="entry name" value="Aminotran_1_2"/>
    <property type="match status" value="1"/>
</dbReference>
<dbReference type="Gene3D" id="3.40.640.10">
    <property type="entry name" value="Type I PLP-dependent aspartate aminotransferase-like (Major domain)"/>
    <property type="match status" value="1"/>
</dbReference>
<dbReference type="InterPro" id="IPR051798">
    <property type="entry name" value="Class-II_PLP-Dep_Aminotrans"/>
</dbReference>
<gene>
    <name evidence="7" type="ORF">ACFSUB_07820</name>
</gene>
<dbReference type="InterPro" id="IPR015422">
    <property type="entry name" value="PyrdxlP-dep_Trfase_small"/>
</dbReference>
<keyword evidence="8" id="KW-1185">Reference proteome</keyword>
<dbReference type="NCBIfam" id="TIGR04350">
    <property type="entry name" value="C_S_lyase_PatB"/>
    <property type="match status" value="1"/>
</dbReference>
<dbReference type="GO" id="GO:0047804">
    <property type="term" value="F:cysteine-S-conjugate beta-lyase activity"/>
    <property type="evidence" value="ECO:0007669"/>
    <property type="project" value="UniProtKB-EC"/>
</dbReference>
<dbReference type="PANTHER" id="PTHR43525">
    <property type="entry name" value="PROTEIN MALY"/>
    <property type="match status" value="1"/>
</dbReference>
<name>A0ABW5T0V8_9BACI</name>
<dbReference type="PANTHER" id="PTHR43525:SF1">
    <property type="entry name" value="PROTEIN MALY"/>
    <property type="match status" value="1"/>
</dbReference>
<dbReference type="InterPro" id="IPR015424">
    <property type="entry name" value="PyrdxlP-dep_Trfase"/>
</dbReference>
<comment type="similarity">
    <text evidence="5">Belongs to the class-II pyridoxal-phosphate-dependent aminotransferase family. MalY/PatB cystathionine beta-lyase subfamily.</text>
</comment>
<dbReference type="EMBL" id="JBHUML010000002">
    <property type="protein sequence ID" value="MFD2705375.1"/>
    <property type="molecule type" value="Genomic_DNA"/>
</dbReference>
<dbReference type="CDD" id="cd00609">
    <property type="entry name" value="AAT_like"/>
    <property type="match status" value="1"/>
</dbReference>
<protein>
    <recommendedName>
        <fullName evidence="2">cysteine-S-conjugate beta-lyase</fullName>
        <ecNumber evidence="2">4.4.1.13</ecNumber>
    </recommendedName>
</protein>
<keyword evidence="3" id="KW-0663">Pyridoxal phosphate</keyword>
<proteinExistence type="inferred from homology"/>
<evidence type="ECO:0000256" key="2">
    <source>
        <dbReference type="ARBA" id="ARBA00012224"/>
    </source>
</evidence>
<sequence length="389" mass="44544">MMDFQNVIDREQTNSMKWDFYPDVYGADDLWPMWVADMDFQAPKPVLDAMHEIIDHGVFGYHRRPNSLFDAAASWLKHRFDWSVSTEQIAFTPGVVPAISHIIQTFTEKGDGVIIQPPVYFPFYALVNNNERNLLRNPLQETEDGFTMDFEDLEEKMKEAEMMILCSPHNPIGRVWTEEELTKLAELAEKHGVLVVSDEIHADIILEGKHTPFSKAAAGKDVETMTCLAPSKTFNLASLQLSYVVFENRESKKTYENHLQQEFVGINNPLASAAAEAAYRHGEEWLEQMLEYVRANVQYVKQYVEHAMPEVKVIKPEGTYLIWIDMRGLNMGNKELEQWLRSDAKLALSDGPNFGKEGGGFVRMNAACPRETLEEGLRRLKEAYDRLMA</sequence>
<organism evidence="7 8">
    <name type="scientific">Salibacterium lacus</name>
    <dbReference type="NCBI Taxonomy" id="1898109"/>
    <lineage>
        <taxon>Bacteria</taxon>
        <taxon>Bacillati</taxon>
        <taxon>Bacillota</taxon>
        <taxon>Bacilli</taxon>
        <taxon>Bacillales</taxon>
        <taxon>Bacillaceae</taxon>
    </lineage>
</organism>
<comment type="caution">
    <text evidence="7">The sequence shown here is derived from an EMBL/GenBank/DDBJ whole genome shotgun (WGS) entry which is preliminary data.</text>
</comment>
<evidence type="ECO:0000313" key="7">
    <source>
        <dbReference type="EMBL" id="MFD2705375.1"/>
    </source>
</evidence>
<dbReference type="Gene3D" id="3.90.1150.10">
    <property type="entry name" value="Aspartate Aminotransferase, domain 1"/>
    <property type="match status" value="1"/>
</dbReference>
<accession>A0ABW5T0V8</accession>
<dbReference type="InterPro" id="IPR015421">
    <property type="entry name" value="PyrdxlP-dep_Trfase_major"/>
</dbReference>
<reference evidence="8" key="1">
    <citation type="journal article" date="2019" name="Int. J. Syst. Evol. Microbiol.">
        <title>The Global Catalogue of Microorganisms (GCM) 10K type strain sequencing project: providing services to taxonomists for standard genome sequencing and annotation.</title>
        <authorList>
            <consortium name="The Broad Institute Genomics Platform"/>
            <consortium name="The Broad Institute Genome Sequencing Center for Infectious Disease"/>
            <person name="Wu L."/>
            <person name="Ma J."/>
        </authorList>
    </citation>
    <scope>NUCLEOTIDE SEQUENCE [LARGE SCALE GENOMIC DNA]</scope>
    <source>
        <strain evidence="8">KCTC 33792</strain>
    </source>
</reference>
<keyword evidence="4 7" id="KW-0456">Lyase</keyword>
<dbReference type="InterPro" id="IPR004839">
    <property type="entry name" value="Aminotransferase_I/II_large"/>
</dbReference>